<dbReference type="PANTHER" id="PTHR45138:SF9">
    <property type="entry name" value="DIGUANYLATE CYCLASE DGCM-RELATED"/>
    <property type="match status" value="1"/>
</dbReference>
<keyword evidence="4" id="KW-1185">Reference proteome</keyword>
<dbReference type="SMART" id="SM00267">
    <property type="entry name" value="GGDEF"/>
    <property type="match status" value="1"/>
</dbReference>
<feature type="transmembrane region" description="Helical" evidence="1">
    <location>
        <begin position="15"/>
        <end position="32"/>
    </location>
</feature>
<evidence type="ECO:0000256" key="1">
    <source>
        <dbReference type="SAM" id="Phobius"/>
    </source>
</evidence>
<proteinExistence type="predicted"/>
<sequence>MDNRILKKYFKDKKIKLNFFLLMVIIFLYIFLSLKNFLLFHTFAELFSIIIAFNVAIIVINTFNISLNSYFTFLGIAYGFVAGFDLLHTLSYKGVGIFNNTNENLPTQLWIIARYMESLSLLFSFYFLNRKIRPKIVTIFYSSVSILLLLSTFYFNIFPKCYIPGLGLTQFKVISEYIISLILIFSIILLLKNKEKLNYNIHILLLLSIISTIISELFFTFYIDVYGISNIIGHIFKIISFYLVYKAICETALKEPYRTLFNRLNKSFSELQTKTNELKKANEKLKYNVSHDYLTGLHNRDYFQHLVDNLRFENRNSVGLIVCDIDGLKYVNDNFGHTSGDKLIISTGNILEKSVRKKDLIARIGGDEFAILMYEVNKQDIKKIIQRIRENINNYNKNSGENFKLSLSIGYAIFDNESKSFEDVFKEADKAMYRKKSKKKNTRLK</sequence>
<feature type="transmembrane region" description="Helical" evidence="1">
    <location>
        <begin position="107"/>
        <end position="127"/>
    </location>
</feature>
<protein>
    <recommendedName>
        <fullName evidence="2">GGDEF domain-containing protein</fullName>
    </recommendedName>
</protein>
<name>A0A419T9P3_9FIRM</name>
<organism evidence="3 4">
    <name type="scientific">Thermohalobacter berrensis</name>
    <dbReference type="NCBI Taxonomy" id="99594"/>
    <lineage>
        <taxon>Bacteria</taxon>
        <taxon>Bacillati</taxon>
        <taxon>Bacillota</taxon>
        <taxon>Tissierellia</taxon>
        <taxon>Tissierellales</taxon>
        <taxon>Thermohalobacteraceae</taxon>
        <taxon>Thermohalobacter</taxon>
    </lineage>
</organism>
<dbReference type="InterPro" id="IPR000160">
    <property type="entry name" value="GGDEF_dom"/>
</dbReference>
<gene>
    <name evidence="3" type="ORF">BET03_07850</name>
</gene>
<comment type="caution">
    <text evidence="3">The sequence shown here is derived from an EMBL/GenBank/DDBJ whole genome shotgun (WGS) entry which is preliminary data.</text>
</comment>
<feature type="domain" description="GGDEF" evidence="2">
    <location>
        <begin position="316"/>
        <end position="445"/>
    </location>
</feature>
<dbReference type="FunFam" id="3.30.70.270:FF:000001">
    <property type="entry name" value="Diguanylate cyclase domain protein"/>
    <property type="match status" value="1"/>
</dbReference>
<evidence type="ECO:0000313" key="3">
    <source>
        <dbReference type="EMBL" id="RKD34194.1"/>
    </source>
</evidence>
<keyword evidence="1" id="KW-0472">Membrane</keyword>
<dbReference type="RefSeq" id="WP_120167211.1">
    <property type="nucleotide sequence ID" value="NZ_MCIB01000002.1"/>
</dbReference>
<dbReference type="InterPro" id="IPR029787">
    <property type="entry name" value="Nucleotide_cyclase"/>
</dbReference>
<dbReference type="NCBIfam" id="TIGR00254">
    <property type="entry name" value="GGDEF"/>
    <property type="match status" value="1"/>
</dbReference>
<dbReference type="InterPro" id="IPR043128">
    <property type="entry name" value="Rev_trsase/Diguanyl_cyclase"/>
</dbReference>
<evidence type="ECO:0000313" key="4">
    <source>
        <dbReference type="Proteomes" id="UP000284177"/>
    </source>
</evidence>
<reference evidence="3 4" key="1">
    <citation type="submission" date="2016-08" db="EMBL/GenBank/DDBJ databases">
        <title>Novel Firmicutes and Novel Genomes.</title>
        <authorList>
            <person name="Poppleton D.I."/>
            <person name="Gribaldo S."/>
        </authorList>
    </citation>
    <scope>NUCLEOTIDE SEQUENCE [LARGE SCALE GENOMIC DNA]</scope>
    <source>
        <strain evidence="3 4">CTT3</strain>
    </source>
</reference>
<dbReference type="Pfam" id="PF17159">
    <property type="entry name" value="MASE3"/>
    <property type="match status" value="1"/>
</dbReference>
<dbReference type="CDD" id="cd01949">
    <property type="entry name" value="GGDEF"/>
    <property type="match status" value="1"/>
</dbReference>
<dbReference type="AlphaFoldDB" id="A0A419T9P3"/>
<feature type="transmembrane region" description="Helical" evidence="1">
    <location>
        <begin position="228"/>
        <end position="248"/>
    </location>
</feature>
<dbReference type="Proteomes" id="UP000284177">
    <property type="component" value="Unassembled WGS sequence"/>
</dbReference>
<dbReference type="SUPFAM" id="SSF55073">
    <property type="entry name" value="Nucleotide cyclase"/>
    <property type="match status" value="1"/>
</dbReference>
<dbReference type="Pfam" id="PF00990">
    <property type="entry name" value="GGDEF"/>
    <property type="match status" value="1"/>
</dbReference>
<accession>A0A419T9P3</accession>
<feature type="transmembrane region" description="Helical" evidence="1">
    <location>
        <begin position="170"/>
        <end position="191"/>
    </location>
</feature>
<feature type="transmembrane region" description="Helical" evidence="1">
    <location>
        <begin position="203"/>
        <end position="222"/>
    </location>
</feature>
<dbReference type="Gene3D" id="3.30.70.270">
    <property type="match status" value="1"/>
</dbReference>
<dbReference type="EMBL" id="MCIB01000002">
    <property type="protein sequence ID" value="RKD34194.1"/>
    <property type="molecule type" value="Genomic_DNA"/>
</dbReference>
<feature type="transmembrane region" description="Helical" evidence="1">
    <location>
        <begin position="38"/>
        <end position="60"/>
    </location>
</feature>
<dbReference type="GO" id="GO:0052621">
    <property type="term" value="F:diguanylate cyclase activity"/>
    <property type="evidence" value="ECO:0007669"/>
    <property type="project" value="TreeGrafter"/>
</dbReference>
<dbReference type="PROSITE" id="PS50887">
    <property type="entry name" value="GGDEF"/>
    <property type="match status" value="1"/>
</dbReference>
<feature type="transmembrane region" description="Helical" evidence="1">
    <location>
        <begin position="139"/>
        <end position="158"/>
    </location>
</feature>
<dbReference type="InterPro" id="IPR033425">
    <property type="entry name" value="MASE3"/>
</dbReference>
<dbReference type="InterPro" id="IPR050469">
    <property type="entry name" value="Diguanylate_Cyclase"/>
</dbReference>
<dbReference type="PANTHER" id="PTHR45138">
    <property type="entry name" value="REGULATORY COMPONENTS OF SENSORY TRANSDUCTION SYSTEM"/>
    <property type="match status" value="1"/>
</dbReference>
<feature type="transmembrane region" description="Helical" evidence="1">
    <location>
        <begin position="67"/>
        <end position="87"/>
    </location>
</feature>
<keyword evidence="1" id="KW-0812">Transmembrane</keyword>
<dbReference type="OrthoDB" id="9805474at2"/>
<keyword evidence="1" id="KW-1133">Transmembrane helix</keyword>
<evidence type="ECO:0000259" key="2">
    <source>
        <dbReference type="PROSITE" id="PS50887"/>
    </source>
</evidence>